<evidence type="ECO:0000313" key="2">
    <source>
        <dbReference type="Proteomes" id="UP000594364"/>
    </source>
</evidence>
<gene>
    <name evidence="1" type="ORF">C2857_007822</name>
</gene>
<dbReference type="InterPro" id="IPR050587">
    <property type="entry name" value="GNT1/Glycosyltrans_8"/>
</dbReference>
<dbReference type="Gene3D" id="3.90.550.10">
    <property type="entry name" value="Spore Coat Polysaccharide Biosynthesis Protein SpsA, Chain A"/>
    <property type="match status" value="1"/>
</dbReference>
<sequence length="360" mass="40796">MHHSILSSRRIVGSRRRASPSKMQMLILTAALVILYALLPGRSTTTTSKPPPDPTYGLLDETSSSASRLAIATFLTAGDDDPVSASEFLSNPYFAATRTLLHQLLHGAETRINTSSSNVSIDVVVLVTPNVPPEATRQLSREGAVVIHASPVPLKWWIRTGVTRWKDQFLKLRLLEQTQYKRLLFIDADTLLTSSIDALFSEPEVSLPAPTLHQHCPRADEIPLLPAQYVFAARSNNQFTGERRHPFPPLNTDLFSAGFWAAAPSAELFAYLLSVMDHYRRFDPHTMEQSLLNYAFRRAGPMPWRELHYRWTATWPNREDLAGGVVSLHDKFWKTGPDELRALWARRRDEMERYWAEHTT</sequence>
<dbReference type="Proteomes" id="UP000594364">
    <property type="component" value="Chromosome 2"/>
</dbReference>
<keyword evidence="2" id="KW-1185">Reference proteome</keyword>
<dbReference type="AlphaFoldDB" id="A0A7S9PUX6"/>
<dbReference type="OrthoDB" id="2014201at2759"/>
<accession>A0A7S9PUX6</accession>
<reference evidence="1 2" key="1">
    <citation type="journal article" date="2018" name="PLoS Genet.">
        <title>Repeat elements organise 3D genome structure and mediate transcription in the filamentous fungus Epichloe festucae.</title>
        <authorList>
            <person name="Winter D.J."/>
            <person name="Ganley A.R.D."/>
            <person name="Young C.A."/>
            <person name="Liachko I."/>
            <person name="Schardl C.L."/>
            <person name="Dupont P.Y."/>
            <person name="Berry D."/>
            <person name="Ram A."/>
            <person name="Scott B."/>
            <person name="Cox M.P."/>
        </authorList>
    </citation>
    <scope>NUCLEOTIDE SEQUENCE [LARGE SCALE GENOMIC DNA]</scope>
    <source>
        <strain evidence="1 2">Fl1</strain>
    </source>
</reference>
<dbReference type="PANTHER" id="PTHR11183">
    <property type="entry name" value="GLYCOGENIN SUBFAMILY MEMBER"/>
    <property type="match status" value="1"/>
</dbReference>
<organism evidence="1 2">
    <name type="scientific">Epichloe festucae (strain Fl1)</name>
    <dbReference type="NCBI Taxonomy" id="877507"/>
    <lineage>
        <taxon>Eukaryota</taxon>
        <taxon>Fungi</taxon>
        <taxon>Dikarya</taxon>
        <taxon>Ascomycota</taxon>
        <taxon>Pezizomycotina</taxon>
        <taxon>Sordariomycetes</taxon>
        <taxon>Hypocreomycetidae</taxon>
        <taxon>Hypocreales</taxon>
        <taxon>Clavicipitaceae</taxon>
        <taxon>Epichloe</taxon>
    </lineage>
</organism>
<dbReference type="EMBL" id="CP031386">
    <property type="protein sequence ID" value="QPG98644.1"/>
    <property type="molecule type" value="Genomic_DNA"/>
</dbReference>
<evidence type="ECO:0008006" key="3">
    <source>
        <dbReference type="Google" id="ProtNLM"/>
    </source>
</evidence>
<evidence type="ECO:0000313" key="1">
    <source>
        <dbReference type="EMBL" id="QPG98644.1"/>
    </source>
</evidence>
<proteinExistence type="predicted"/>
<name>A0A7S9PUX6_EPIFF</name>
<protein>
    <recommendedName>
        <fullName evidence="3">Glycosyltransferase family 8 protein</fullName>
    </recommendedName>
</protein>
<dbReference type="InterPro" id="IPR029044">
    <property type="entry name" value="Nucleotide-diphossugar_trans"/>
</dbReference>
<dbReference type="SUPFAM" id="SSF53448">
    <property type="entry name" value="Nucleotide-diphospho-sugar transferases"/>
    <property type="match status" value="1"/>
</dbReference>